<keyword evidence="2" id="KW-1185">Reference proteome</keyword>
<name>A0A840YJ62_9PROT</name>
<protein>
    <submittedName>
        <fullName evidence="1">Uncharacterized protein</fullName>
    </submittedName>
</protein>
<comment type="caution">
    <text evidence="1">The sequence shown here is derived from an EMBL/GenBank/DDBJ whole genome shotgun (WGS) entry which is preliminary data.</text>
</comment>
<dbReference type="AlphaFoldDB" id="A0A840YJ62"/>
<reference evidence="1 2" key="1">
    <citation type="submission" date="2020-08" db="EMBL/GenBank/DDBJ databases">
        <title>Genomic Encyclopedia of Type Strains, Phase IV (KMG-IV): sequencing the most valuable type-strain genomes for metagenomic binning, comparative biology and taxonomic classification.</title>
        <authorList>
            <person name="Goeker M."/>
        </authorList>
    </citation>
    <scope>NUCLEOTIDE SEQUENCE [LARGE SCALE GENOMIC DNA]</scope>
    <source>
        <strain evidence="1 2">DSM 25622</strain>
    </source>
</reference>
<evidence type="ECO:0000313" key="1">
    <source>
        <dbReference type="EMBL" id="MBB5696641.1"/>
    </source>
</evidence>
<gene>
    <name evidence="1" type="ORF">FHS87_004715</name>
</gene>
<accession>A0A840YJ62</accession>
<proteinExistence type="predicted"/>
<organism evidence="1 2">
    <name type="scientific">Muricoccus pecuniae</name>
    <dbReference type="NCBI Taxonomy" id="693023"/>
    <lineage>
        <taxon>Bacteria</taxon>
        <taxon>Pseudomonadati</taxon>
        <taxon>Pseudomonadota</taxon>
        <taxon>Alphaproteobacteria</taxon>
        <taxon>Acetobacterales</taxon>
        <taxon>Roseomonadaceae</taxon>
        <taxon>Muricoccus</taxon>
    </lineage>
</organism>
<sequence length="135" mass="14600">MRQYGNHPDCRAADPDPRLLELTSVVHQLLPGRADVEVALVVVGKVGAAERAVLAGRLVEHRDVRLNVLLVHKPIAHGRRAVAGVGHQALGPQTERLCRAGQYGLRSAHHGLAHGRGGLHVHDDGVFHIDEELSQ</sequence>
<dbReference type="EMBL" id="JACIJD010000075">
    <property type="protein sequence ID" value="MBB5696641.1"/>
    <property type="molecule type" value="Genomic_DNA"/>
</dbReference>
<dbReference type="Proteomes" id="UP000580654">
    <property type="component" value="Unassembled WGS sequence"/>
</dbReference>
<evidence type="ECO:0000313" key="2">
    <source>
        <dbReference type="Proteomes" id="UP000580654"/>
    </source>
</evidence>